<protein>
    <submittedName>
        <fullName evidence="1">Uncharacterized protein</fullName>
    </submittedName>
</protein>
<dbReference type="Proteomes" id="UP000660262">
    <property type="component" value="Unassembled WGS sequence"/>
</dbReference>
<evidence type="ECO:0000313" key="1">
    <source>
        <dbReference type="EMBL" id="GHP03564.1"/>
    </source>
</evidence>
<keyword evidence="2" id="KW-1185">Reference proteome</keyword>
<dbReference type="EMBL" id="BNJQ01000005">
    <property type="protein sequence ID" value="GHP03564.1"/>
    <property type="molecule type" value="Genomic_DNA"/>
</dbReference>
<sequence length="205" mass="22447">MPNFTDRVIRHTGFVMRMHRPGSSTSANVSALLEIKNATGHTINLRSGVRSEPLTFSLKRHDGWQASGLFNRSSQCVVARGLTSKYSSDGCIALPNPAPKGIDLRFRQSFLTGESMPLSNAWEIVPPAGSAVHPLLTPPKGVAVFGNVKVCEDTVSNDGYRVFLGRGLCPLLLRDKTGFRVFITAFLKHDVPQARHSSRTTFLPM</sequence>
<dbReference type="AlphaFoldDB" id="A0A830H954"/>
<proteinExistence type="predicted"/>
<organism evidence="1 2">
    <name type="scientific">Pycnococcus provasolii</name>
    <dbReference type="NCBI Taxonomy" id="41880"/>
    <lineage>
        <taxon>Eukaryota</taxon>
        <taxon>Viridiplantae</taxon>
        <taxon>Chlorophyta</taxon>
        <taxon>Pseudoscourfieldiophyceae</taxon>
        <taxon>Pseudoscourfieldiales</taxon>
        <taxon>Pycnococcaceae</taxon>
        <taxon>Pycnococcus</taxon>
    </lineage>
</organism>
<name>A0A830H954_9CHLO</name>
<accession>A0A830H954</accession>
<comment type="caution">
    <text evidence="1">The sequence shown here is derived from an EMBL/GenBank/DDBJ whole genome shotgun (WGS) entry which is preliminary data.</text>
</comment>
<gene>
    <name evidence="1" type="ORF">PPROV_000231900</name>
</gene>
<reference evidence="1" key="1">
    <citation type="submission" date="2020-10" db="EMBL/GenBank/DDBJ databases">
        <title>Unveiling of a novel bifunctional photoreceptor, Dualchrome1, isolated from a cosmopolitan green alga.</title>
        <authorList>
            <person name="Suzuki S."/>
            <person name="Kawachi M."/>
        </authorList>
    </citation>
    <scope>NUCLEOTIDE SEQUENCE</scope>
    <source>
        <strain evidence="1">NIES 2893</strain>
    </source>
</reference>
<evidence type="ECO:0000313" key="2">
    <source>
        <dbReference type="Proteomes" id="UP000660262"/>
    </source>
</evidence>